<name>A0A9P0JU90_ACAOB</name>
<evidence type="ECO:0000313" key="2">
    <source>
        <dbReference type="Proteomes" id="UP001152888"/>
    </source>
</evidence>
<evidence type="ECO:0000313" key="1">
    <source>
        <dbReference type="EMBL" id="CAH1961414.1"/>
    </source>
</evidence>
<proteinExistence type="predicted"/>
<protein>
    <submittedName>
        <fullName evidence="1">Uncharacterized protein</fullName>
    </submittedName>
</protein>
<keyword evidence="2" id="KW-1185">Reference proteome</keyword>
<reference evidence="1" key="1">
    <citation type="submission" date="2022-03" db="EMBL/GenBank/DDBJ databases">
        <authorList>
            <person name="Sayadi A."/>
        </authorList>
    </citation>
    <scope>NUCLEOTIDE SEQUENCE</scope>
</reference>
<dbReference type="AlphaFoldDB" id="A0A9P0JU90"/>
<comment type="caution">
    <text evidence="1">The sequence shown here is derived from an EMBL/GenBank/DDBJ whole genome shotgun (WGS) entry which is preliminary data.</text>
</comment>
<organism evidence="1 2">
    <name type="scientific">Acanthoscelides obtectus</name>
    <name type="common">Bean weevil</name>
    <name type="synonym">Bruchus obtectus</name>
    <dbReference type="NCBI Taxonomy" id="200917"/>
    <lineage>
        <taxon>Eukaryota</taxon>
        <taxon>Metazoa</taxon>
        <taxon>Ecdysozoa</taxon>
        <taxon>Arthropoda</taxon>
        <taxon>Hexapoda</taxon>
        <taxon>Insecta</taxon>
        <taxon>Pterygota</taxon>
        <taxon>Neoptera</taxon>
        <taxon>Endopterygota</taxon>
        <taxon>Coleoptera</taxon>
        <taxon>Polyphaga</taxon>
        <taxon>Cucujiformia</taxon>
        <taxon>Chrysomeloidea</taxon>
        <taxon>Chrysomelidae</taxon>
        <taxon>Bruchinae</taxon>
        <taxon>Bruchini</taxon>
        <taxon>Acanthoscelides</taxon>
    </lineage>
</organism>
<gene>
    <name evidence="1" type="ORF">ACAOBT_LOCUS4149</name>
</gene>
<dbReference type="Proteomes" id="UP001152888">
    <property type="component" value="Unassembled WGS sequence"/>
</dbReference>
<dbReference type="EMBL" id="CAKOFQ010006695">
    <property type="protein sequence ID" value="CAH1961414.1"/>
    <property type="molecule type" value="Genomic_DNA"/>
</dbReference>
<accession>A0A9P0JU90</accession>
<sequence length="50" mass="5894">MKARVIVHVYEEYDTRRRRRSKPSSGLRFNQSLLGLTYLTSLKYPANTYG</sequence>